<feature type="transmembrane region" description="Helical" evidence="7">
    <location>
        <begin position="9"/>
        <end position="30"/>
    </location>
</feature>
<dbReference type="InterPro" id="IPR035906">
    <property type="entry name" value="MetI-like_sf"/>
</dbReference>
<dbReference type="Gene3D" id="1.10.3720.10">
    <property type="entry name" value="MetI-like"/>
    <property type="match status" value="1"/>
</dbReference>
<keyword evidence="5 7" id="KW-1133">Transmembrane helix</keyword>
<dbReference type="GO" id="GO:0005886">
    <property type="term" value="C:plasma membrane"/>
    <property type="evidence" value="ECO:0007669"/>
    <property type="project" value="UniProtKB-SubCell"/>
</dbReference>
<evidence type="ECO:0000256" key="6">
    <source>
        <dbReference type="ARBA" id="ARBA00023136"/>
    </source>
</evidence>
<evidence type="ECO:0000256" key="1">
    <source>
        <dbReference type="ARBA" id="ARBA00004651"/>
    </source>
</evidence>
<gene>
    <name evidence="9" type="ORF">F6J85_13700</name>
</gene>
<evidence type="ECO:0000256" key="3">
    <source>
        <dbReference type="ARBA" id="ARBA00022475"/>
    </source>
</evidence>
<dbReference type="AlphaFoldDB" id="A0A5J6L6L8"/>
<dbReference type="CDD" id="cd06261">
    <property type="entry name" value="TM_PBP2"/>
    <property type="match status" value="1"/>
</dbReference>
<dbReference type="PANTHER" id="PTHR43163">
    <property type="entry name" value="DIPEPTIDE TRANSPORT SYSTEM PERMEASE PROTEIN DPPB-RELATED"/>
    <property type="match status" value="1"/>
</dbReference>
<evidence type="ECO:0000313" key="10">
    <source>
        <dbReference type="Proteomes" id="UP000325516"/>
    </source>
</evidence>
<keyword evidence="2 7" id="KW-0813">Transport</keyword>
<dbReference type="InterPro" id="IPR000515">
    <property type="entry name" value="MetI-like"/>
</dbReference>
<dbReference type="GO" id="GO:0055085">
    <property type="term" value="P:transmembrane transport"/>
    <property type="evidence" value="ECO:0007669"/>
    <property type="project" value="InterPro"/>
</dbReference>
<feature type="transmembrane region" description="Helical" evidence="7">
    <location>
        <begin position="134"/>
        <end position="156"/>
    </location>
</feature>
<proteinExistence type="inferred from homology"/>
<protein>
    <submittedName>
        <fullName evidence="9">ABC transporter permease</fullName>
    </submittedName>
</protein>
<feature type="transmembrane region" description="Helical" evidence="7">
    <location>
        <begin position="280"/>
        <end position="306"/>
    </location>
</feature>
<evidence type="ECO:0000256" key="5">
    <source>
        <dbReference type="ARBA" id="ARBA00022989"/>
    </source>
</evidence>
<feature type="transmembrane region" description="Helical" evidence="7">
    <location>
        <begin position="97"/>
        <end position="122"/>
    </location>
</feature>
<dbReference type="Proteomes" id="UP000325516">
    <property type="component" value="Chromosome"/>
</dbReference>
<dbReference type="InterPro" id="IPR045621">
    <property type="entry name" value="BPD_transp_1_N"/>
</dbReference>
<dbReference type="Pfam" id="PF00528">
    <property type="entry name" value="BPD_transp_1"/>
    <property type="match status" value="1"/>
</dbReference>
<evidence type="ECO:0000259" key="8">
    <source>
        <dbReference type="PROSITE" id="PS50928"/>
    </source>
</evidence>
<evidence type="ECO:0000256" key="7">
    <source>
        <dbReference type="RuleBase" id="RU363032"/>
    </source>
</evidence>
<evidence type="ECO:0000313" key="9">
    <source>
        <dbReference type="EMBL" id="QEW04041.1"/>
    </source>
</evidence>
<dbReference type="PANTHER" id="PTHR43163:SF3">
    <property type="entry name" value="PEPTIDE ABC TRANSPORTER PERMEASE PROTEIN"/>
    <property type="match status" value="1"/>
</dbReference>
<dbReference type="Pfam" id="PF19300">
    <property type="entry name" value="BPD_transp_1_N"/>
    <property type="match status" value="1"/>
</dbReference>
<keyword evidence="6 7" id="KW-0472">Membrane</keyword>
<comment type="subcellular location">
    <subcellularLocation>
        <location evidence="1 7">Cell membrane</location>
        <topology evidence="1 7">Multi-pass membrane protein</topology>
    </subcellularLocation>
</comment>
<keyword evidence="3" id="KW-1003">Cell membrane</keyword>
<reference evidence="10" key="1">
    <citation type="submission" date="2019-09" db="EMBL/GenBank/DDBJ databases">
        <title>Mumia zhuanghuii sp. nov. isolated from the intestinal contents of plateau pika (Ochotona curzoniae) in the Qinghai-Tibet plateau of China.</title>
        <authorList>
            <person name="Tian Z."/>
        </authorList>
    </citation>
    <scope>NUCLEOTIDE SEQUENCE [LARGE SCALE GENOMIC DNA]</scope>
    <source>
        <strain evidence="10">L-031</strain>
    </source>
</reference>
<name>A0A5J6L6L8_9MICO</name>
<evidence type="ECO:0000256" key="2">
    <source>
        <dbReference type="ARBA" id="ARBA00022448"/>
    </source>
</evidence>
<feature type="transmembrane region" description="Helical" evidence="7">
    <location>
        <begin position="176"/>
        <end position="196"/>
    </location>
</feature>
<dbReference type="PROSITE" id="PS50928">
    <property type="entry name" value="ABC_TM1"/>
    <property type="match status" value="1"/>
</dbReference>
<dbReference type="KEGG" id="mlz:F6J85_13700"/>
<sequence>MIGMLGKRLLLVIPMVLVVSIIMFFLASLVPGDQARTILGENASPEAVAALREQLGLDLPPIQQYFNWALNALQGDLGSSIYSGEPVMSILAGRLPVTLSLMVLSTLAIGVVGIVLGLASALRGGWLGRVLDAISLVGLAVPGFAIAIFAISLLAVTVRIFPATGYVPINESLGGWLWTLVLPVFALSLGGTTLVAKQVRDSAKDALAKDYVRFLRANGVSETSIVLRHVLKNAAIPAVTVLGIGAIASLTGTVFVENVFVLPGLGTMATQATLNHDLPVLLGIGVLFTLITVFINLLVDIVYGVLNPKVRAA</sequence>
<feature type="transmembrane region" description="Helical" evidence="7">
    <location>
        <begin position="234"/>
        <end position="260"/>
    </location>
</feature>
<comment type="similarity">
    <text evidence="7">Belongs to the binding-protein-dependent transport system permease family.</text>
</comment>
<organism evidence="9 10">
    <name type="scientific">Microbacterium lushaniae</name>
    <dbReference type="NCBI Taxonomy" id="2614639"/>
    <lineage>
        <taxon>Bacteria</taxon>
        <taxon>Bacillati</taxon>
        <taxon>Actinomycetota</taxon>
        <taxon>Actinomycetes</taxon>
        <taxon>Micrococcales</taxon>
        <taxon>Microbacteriaceae</taxon>
        <taxon>Microbacterium</taxon>
    </lineage>
</organism>
<accession>A0A5J6L6L8</accession>
<feature type="domain" description="ABC transmembrane type-1" evidence="8">
    <location>
        <begin position="95"/>
        <end position="299"/>
    </location>
</feature>
<keyword evidence="10" id="KW-1185">Reference proteome</keyword>
<dbReference type="EMBL" id="CP044232">
    <property type="protein sequence ID" value="QEW04041.1"/>
    <property type="molecule type" value="Genomic_DNA"/>
</dbReference>
<dbReference type="SUPFAM" id="SSF161098">
    <property type="entry name" value="MetI-like"/>
    <property type="match status" value="1"/>
</dbReference>
<keyword evidence="4 7" id="KW-0812">Transmembrane</keyword>
<evidence type="ECO:0000256" key="4">
    <source>
        <dbReference type="ARBA" id="ARBA00022692"/>
    </source>
</evidence>